<dbReference type="Proteomes" id="UP000659388">
    <property type="component" value="Unassembled WGS sequence"/>
</dbReference>
<dbReference type="AlphaFoldDB" id="A0A937F9X4"/>
<feature type="transmembrane region" description="Helical" evidence="1">
    <location>
        <begin position="46"/>
        <end position="65"/>
    </location>
</feature>
<evidence type="ECO:0000313" key="2">
    <source>
        <dbReference type="EMBL" id="MBL3657931.1"/>
    </source>
</evidence>
<accession>A0A937F9X4</accession>
<keyword evidence="1" id="KW-0472">Membrane</keyword>
<organism evidence="2 3">
    <name type="scientific">Fulvivirga sediminis</name>
    <dbReference type="NCBI Taxonomy" id="2803949"/>
    <lineage>
        <taxon>Bacteria</taxon>
        <taxon>Pseudomonadati</taxon>
        <taxon>Bacteroidota</taxon>
        <taxon>Cytophagia</taxon>
        <taxon>Cytophagales</taxon>
        <taxon>Fulvivirgaceae</taxon>
        <taxon>Fulvivirga</taxon>
    </lineage>
</organism>
<keyword evidence="1" id="KW-1133">Transmembrane helix</keyword>
<evidence type="ECO:0000256" key="1">
    <source>
        <dbReference type="SAM" id="Phobius"/>
    </source>
</evidence>
<evidence type="ECO:0000313" key="3">
    <source>
        <dbReference type="Proteomes" id="UP000659388"/>
    </source>
</evidence>
<dbReference type="RefSeq" id="WP_202245713.1">
    <property type="nucleotide sequence ID" value="NZ_JAESIY010000009.1"/>
</dbReference>
<feature type="transmembrane region" description="Helical" evidence="1">
    <location>
        <begin position="16"/>
        <end position="34"/>
    </location>
</feature>
<gene>
    <name evidence="2" type="ORF">JL102_17400</name>
</gene>
<keyword evidence="1" id="KW-0812">Transmembrane</keyword>
<dbReference type="EMBL" id="JAESIY010000009">
    <property type="protein sequence ID" value="MBL3657931.1"/>
    <property type="molecule type" value="Genomic_DNA"/>
</dbReference>
<protein>
    <submittedName>
        <fullName evidence="2">Uncharacterized protein</fullName>
    </submittedName>
</protein>
<name>A0A937F9X4_9BACT</name>
<sequence length="149" mass="17033">MNNQGEVKLSSNWTGIGLYISAFFILIMSPIVIFSNLDQDFHMGMLLSAAVFLASVSFLIYLFAYSCDARIVGDKIVLKKQFRPAKSYTFDQIGYPTSFQLKKTKYITVEMKDNQAMEKYIIINSRSLFSSSKDAEQTLINLRNLARRQ</sequence>
<keyword evidence="3" id="KW-1185">Reference proteome</keyword>
<reference evidence="2" key="1">
    <citation type="submission" date="2021-01" db="EMBL/GenBank/DDBJ databases">
        <title>Fulvivirga kasyanovii gen. nov., sp nov., a novel member of the phylum Bacteroidetes isolated from seawater in a mussel farm.</title>
        <authorList>
            <person name="Zhao L.-H."/>
            <person name="Wang Z.-J."/>
        </authorList>
    </citation>
    <scope>NUCLEOTIDE SEQUENCE</scope>
    <source>
        <strain evidence="2">2943</strain>
    </source>
</reference>
<proteinExistence type="predicted"/>
<comment type="caution">
    <text evidence="2">The sequence shown here is derived from an EMBL/GenBank/DDBJ whole genome shotgun (WGS) entry which is preliminary data.</text>
</comment>